<dbReference type="PANTHER" id="PTHR36978:SF4">
    <property type="entry name" value="P-LOOP CONTAINING NUCLEOSIDE TRIPHOSPHATE HYDROLASE PROTEIN"/>
    <property type="match status" value="1"/>
</dbReference>
<evidence type="ECO:0008006" key="4">
    <source>
        <dbReference type="Google" id="ProtNLM"/>
    </source>
</evidence>
<reference evidence="2" key="3">
    <citation type="submission" date="2025-08" db="UniProtKB">
        <authorList>
            <consortium name="Ensembl"/>
        </authorList>
    </citation>
    <scope>IDENTIFICATION</scope>
</reference>
<dbReference type="Ensembl" id="ENSCINT00000002991.3">
    <property type="protein sequence ID" value="ENSCINP00000002991.3"/>
    <property type="gene ID" value="ENSCING00000001514.3"/>
</dbReference>
<proteinExistence type="predicted"/>
<organism evidence="2 3">
    <name type="scientific">Ciona intestinalis</name>
    <name type="common">Transparent sea squirt</name>
    <name type="synonym">Ascidia intestinalis</name>
    <dbReference type="NCBI Taxonomy" id="7719"/>
    <lineage>
        <taxon>Eukaryota</taxon>
        <taxon>Metazoa</taxon>
        <taxon>Chordata</taxon>
        <taxon>Tunicata</taxon>
        <taxon>Ascidiacea</taxon>
        <taxon>Phlebobranchia</taxon>
        <taxon>Cionidae</taxon>
        <taxon>Ciona</taxon>
    </lineage>
</organism>
<dbReference type="InterPro" id="IPR027417">
    <property type="entry name" value="P-loop_NTPase"/>
</dbReference>
<dbReference type="Proteomes" id="UP000008144">
    <property type="component" value="Chromosome 4"/>
</dbReference>
<keyword evidence="1" id="KW-0472">Membrane</keyword>
<dbReference type="Gene3D" id="3.40.50.300">
    <property type="entry name" value="P-loop containing nucleotide triphosphate hydrolases"/>
    <property type="match status" value="1"/>
</dbReference>
<evidence type="ECO:0000256" key="1">
    <source>
        <dbReference type="SAM" id="Phobius"/>
    </source>
</evidence>
<evidence type="ECO:0000313" key="3">
    <source>
        <dbReference type="Proteomes" id="UP000008144"/>
    </source>
</evidence>
<protein>
    <recommendedName>
        <fullName evidence="4">Sulfotransferase</fullName>
    </recommendedName>
</protein>
<dbReference type="OMA" id="MCASTEN"/>
<feature type="transmembrane region" description="Helical" evidence="1">
    <location>
        <begin position="173"/>
        <end position="191"/>
    </location>
</feature>
<reference evidence="2" key="2">
    <citation type="journal article" date="2008" name="Genome Biol.">
        <title>Improved genome assembly and evidence-based global gene model set for the chordate Ciona intestinalis: new insight into intron and operon populations.</title>
        <authorList>
            <person name="Satou Y."/>
            <person name="Mineta K."/>
            <person name="Ogasawara M."/>
            <person name="Sasakura Y."/>
            <person name="Shoguchi E."/>
            <person name="Ueno K."/>
            <person name="Yamada L."/>
            <person name="Matsumoto J."/>
            <person name="Wasserscheid J."/>
            <person name="Dewar K."/>
            <person name="Wiley G.B."/>
            <person name="Macmil S.L."/>
            <person name="Roe B.A."/>
            <person name="Zeller R.W."/>
            <person name="Hastings K.E."/>
            <person name="Lemaire P."/>
            <person name="Lindquist E."/>
            <person name="Endo T."/>
            <person name="Hotta K."/>
            <person name="Inaba K."/>
        </authorList>
    </citation>
    <scope>NUCLEOTIDE SEQUENCE [LARGE SCALE GENOMIC DNA]</scope>
    <source>
        <strain evidence="2">wild type</strain>
    </source>
</reference>
<keyword evidence="1" id="KW-1133">Transmembrane helix</keyword>
<dbReference type="Pfam" id="PF17784">
    <property type="entry name" value="Sulfotransfer_4"/>
    <property type="match status" value="1"/>
</dbReference>
<dbReference type="EMBL" id="EAAA01001964">
    <property type="status" value="NOT_ANNOTATED_CDS"/>
    <property type="molecule type" value="Genomic_DNA"/>
</dbReference>
<dbReference type="InParanoid" id="F6S888"/>
<evidence type="ECO:0000313" key="2">
    <source>
        <dbReference type="Ensembl" id="ENSCINP00000002991.3"/>
    </source>
</evidence>
<keyword evidence="3" id="KW-1185">Reference proteome</keyword>
<sequence>MYEGVDAVTGVPCNHFWKELHEAFPEAKIIFTPRDEERWLKSIQRQFKEFDNDIRYNLMQFTTYSGWRYFCLSNKFLNISLGTWRNWPWSKFVMSRTILRRLFRSHTQDVMQNAPKENLLVFRLSDGWGPLCDFLGENIPDTPFPHMNKDGSYLHDARDRHPVMQRMAKEMKITLTLFIAFVVLVVFTLILN</sequence>
<reference evidence="3" key="1">
    <citation type="journal article" date="2002" name="Science">
        <title>The draft genome of Ciona intestinalis: insights into chordate and vertebrate origins.</title>
        <authorList>
            <person name="Dehal P."/>
            <person name="Satou Y."/>
            <person name="Campbell R.K."/>
            <person name="Chapman J."/>
            <person name="Degnan B."/>
            <person name="De Tomaso A."/>
            <person name="Davidson B."/>
            <person name="Di Gregorio A."/>
            <person name="Gelpke M."/>
            <person name="Goodstein D.M."/>
            <person name="Harafuji N."/>
            <person name="Hastings K.E."/>
            <person name="Ho I."/>
            <person name="Hotta K."/>
            <person name="Huang W."/>
            <person name="Kawashima T."/>
            <person name="Lemaire P."/>
            <person name="Martinez D."/>
            <person name="Meinertzhagen I.A."/>
            <person name="Necula S."/>
            <person name="Nonaka M."/>
            <person name="Putnam N."/>
            <person name="Rash S."/>
            <person name="Saiga H."/>
            <person name="Satake M."/>
            <person name="Terry A."/>
            <person name="Yamada L."/>
            <person name="Wang H.G."/>
            <person name="Awazu S."/>
            <person name="Azumi K."/>
            <person name="Boore J."/>
            <person name="Branno M."/>
            <person name="Chin-Bow S."/>
            <person name="DeSantis R."/>
            <person name="Doyle S."/>
            <person name="Francino P."/>
            <person name="Keys D.N."/>
            <person name="Haga S."/>
            <person name="Hayashi H."/>
            <person name="Hino K."/>
            <person name="Imai K.S."/>
            <person name="Inaba K."/>
            <person name="Kano S."/>
            <person name="Kobayashi K."/>
            <person name="Kobayashi M."/>
            <person name="Lee B.I."/>
            <person name="Makabe K.W."/>
            <person name="Manohar C."/>
            <person name="Matassi G."/>
            <person name="Medina M."/>
            <person name="Mochizuki Y."/>
            <person name="Mount S."/>
            <person name="Morishita T."/>
            <person name="Miura S."/>
            <person name="Nakayama A."/>
            <person name="Nishizaka S."/>
            <person name="Nomoto H."/>
            <person name="Ohta F."/>
            <person name="Oishi K."/>
            <person name="Rigoutsos I."/>
            <person name="Sano M."/>
            <person name="Sasaki A."/>
            <person name="Sasakura Y."/>
            <person name="Shoguchi E."/>
            <person name="Shin-i T."/>
            <person name="Spagnuolo A."/>
            <person name="Stainier D."/>
            <person name="Suzuki M.M."/>
            <person name="Tassy O."/>
            <person name="Takatori N."/>
            <person name="Tokuoka M."/>
            <person name="Yagi K."/>
            <person name="Yoshizaki F."/>
            <person name="Wada S."/>
            <person name="Zhang C."/>
            <person name="Hyatt P.D."/>
            <person name="Larimer F."/>
            <person name="Detter C."/>
            <person name="Doggett N."/>
            <person name="Glavina T."/>
            <person name="Hawkins T."/>
            <person name="Richardson P."/>
            <person name="Lucas S."/>
            <person name="Kohara Y."/>
            <person name="Levine M."/>
            <person name="Satoh N."/>
            <person name="Rokhsar D.S."/>
        </authorList>
    </citation>
    <scope>NUCLEOTIDE SEQUENCE [LARGE SCALE GENOMIC DNA]</scope>
</reference>
<dbReference type="InterPro" id="IPR040632">
    <property type="entry name" value="Sulfotransfer_4"/>
</dbReference>
<name>F6S888_CIOIN</name>
<dbReference type="HOGENOM" id="CLU_061199_2_2_1"/>
<accession>F6S888</accession>
<dbReference type="PANTHER" id="PTHR36978">
    <property type="entry name" value="P-LOOP CONTAINING NUCLEOTIDE TRIPHOSPHATE HYDROLASE"/>
    <property type="match status" value="1"/>
</dbReference>
<reference evidence="2" key="4">
    <citation type="submission" date="2025-09" db="UniProtKB">
        <authorList>
            <consortium name="Ensembl"/>
        </authorList>
    </citation>
    <scope>IDENTIFICATION</scope>
</reference>
<dbReference type="AlphaFoldDB" id="F6S888"/>
<keyword evidence="1" id="KW-0812">Transmembrane</keyword>
<dbReference type="STRING" id="7719.ENSCINP00000002991"/>
<dbReference type="SUPFAM" id="SSF52540">
    <property type="entry name" value="P-loop containing nucleoside triphosphate hydrolases"/>
    <property type="match status" value="1"/>
</dbReference>
<dbReference type="GeneTree" id="ENSGT00940000163713"/>